<gene>
    <name evidence="1" type="ORF">HMPREF9418_0884</name>
</gene>
<evidence type="ECO:0000313" key="2">
    <source>
        <dbReference type="Proteomes" id="UP000004982"/>
    </source>
</evidence>
<dbReference type="AlphaFoldDB" id="A0AA36UL21"/>
<accession>A0AA36UL21</accession>
<organism evidence="1 2">
    <name type="scientific">Neisseria macacae ATCC 33926</name>
    <dbReference type="NCBI Taxonomy" id="997348"/>
    <lineage>
        <taxon>Bacteria</taxon>
        <taxon>Pseudomonadati</taxon>
        <taxon>Pseudomonadota</taxon>
        <taxon>Betaproteobacteria</taxon>
        <taxon>Neisseriales</taxon>
        <taxon>Neisseriaceae</taxon>
        <taxon>Neisseria</taxon>
    </lineage>
</organism>
<proteinExistence type="predicted"/>
<dbReference type="Proteomes" id="UP000004982">
    <property type="component" value="Unassembled WGS sequence"/>
</dbReference>
<protein>
    <submittedName>
        <fullName evidence="1">Uncharacterized protein</fullName>
    </submittedName>
</protein>
<sequence length="42" mass="5236">MRYSCRKLPVWRQFLLKGNLDCRLHHYKHDYPKKCNVFIDNV</sequence>
<name>A0AA36UL21_9NEIS</name>
<reference evidence="1 2" key="1">
    <citation type="submission" date="2011-05" db="EMBL/GenBank/DDBJ databases">
        <authorList>
            <person name="Muzny D."/>
            <person name="Qin X."/>
            <person name="Deng J."/>
            <person name="Jiang H."/>
            <person name="Liu Y."/>
            <person name="Qu J."/>
            <person name="Song X.-Z."/>
            <person name="Zhang L."/>
            <person name="Thornton R."/>
            <person name="Coyle M."/>
            <person name="Francisco L."/>
            <person name="Jackson L."/>
            <person name="Javaid M."/>
            <person name="Korchina V."/>
            <person name="Kovar C."/>
            <person name="Mata R."/>
            <person name="Mathew T."/>
            <person name="Ngo R."/>
            <person name="Nguyen L."/>
            <person name="Nguyen N."/>
            <person name="Okwuonu G."/>
            <person name="Ongeri F."/>
            <person name="Pham C."/>
            <person name="Simmons D."/>
            <person name="Wilczek-Boney K."/>
            <person name="Hale W."/>
            <person name="Jakkamsetti A."/>
            <person name="Pham P."/>
            <person name="Ruth R."/>
            <person name="San Lucas F."/>
            <person name="Warren J."/>
            <person name="Zhang J."/>
            <person name="Zhao Z."/>
            <person name="Zhou C."/>
            <person name="Zhu D."/>
            <person name="Lee S."/>
            <person name="Bess C."/>
            <person name="Blankenburg K."/>
            <person name="Forbes L."/>
            <person name="Fu Q."/>
            <person name="Gubbala S."/>
            <person name="Hirani K."/>
            <person name="Jayaseelan J.C."/>
            <person name="Lara F."/>
            <person name="Munidasa M."/>
            <person name="Palculict T."/>
            <person name="Patil S."/>
            <person name="Pu L.-L."/>
            <person name="Saada N."/>
            <person name="Tang L."/>
            <person name="Weissenberger G."/>
            <person name="Zhu Y."/>
            <person name="Hemphill L."/>
            <person name="Shang Y."/>
            <person name="Youmans B."/>
            <person name="Ayvaz T."/>
            <person name="Ross M."/>
            <person name="Santibanez J."/>
            <person name="Aqrawi P."/>
            <person name="Gross S."/>
            <person name="Joshi V."/>
            <person name="Fowler G."/>
            <person name="Nazareth L."/>
            <person name="Reid J."/>
            <person name="Worley K."/>
            <person name="Petrosino J."/>
            <person name="Highlander S."/>
            <person name="Gibbs R."/>
        </authorList>
    </citation>
    <scope>NUCLEOTIDE SEQUENCE [LARGE SCALE GENOMIC DNA]</scope>
    <source>
        <strain evidence="1 2">ATCC 33926</strain>
    </source>
</reference>
<evidence type="ECO:0000313" key="1">
    <source>
        <dbReference type="EMBL" id="EGQ77599.1"/>
    </source>
</evidence>
<dbReference type="EMBL" id="AFQE01000039">
    <property type="protein sequence ID" value="EGQ77599.1"/>
    <property type="molecule type" value="Genomic_DNA"/>
</dbReference>
<comment type="caution">
    <text evidence="1">The sequence shown here is derived from an EMBL/GenBank/DDBJ whole genome shotgun (WGS) entry which is preliminary data.</text>
</comment>